<feature type="domain" description="FCP1 homology" evidence="1">
    <location>
        <begin position="107"/>
        <end position="273"/>
    </location>
</feature>
<keyword evidence="3" id="KW-1185">Reference proteome</keyword>
<dbReference type="AlphaFoldDB" id="A0AAD5Y4V9"/>
<dbReference type="Pfam" id="PF03031">
    <property type="entry name" value="NIF"/>
    <property type="match status" value="1"/>
</dbReference>
<evidence type="ECO:0000313" key="2">
    <source>
        <dbReference type="EMBL" id="KAJ3259569.1"/>
    </source>
</evidence>
<organism evidence="2 3">
    <name type="scientific">Boothiomyces macroporosus</name>
    <dbReference type="NCBI Taxonomy" id="261099"/>
    <lineage>
        <taxon>Eukaryota</taxon>
        <taxon>Fungi</taxon>
        <taxon>Fungi incertae sedis</taxon>
        <taxon>Chytridiomycota</taxon>
        <taxon>Chytridiomycota incertae sedis</taxon>
        <taxon>Chytridiomycetes</taxon>
        <taxon>Rhizophydiales</taxon>
        <taxon>Terramycetaceae</taxon>
        <taxon>Boothiomyces</taxon>
    </lineage>
</organism>
<accession>A0AAD5Y4V9</accession>
<dbReference type="Proteomes" id="UP001210925">
    <property type="component" value="Unassembled WGS sequence"/>
</dbReference>
<dbReference type="InterPro" id="IPR023214">
    <property type="entry name" value="HAD_sf"/>
</dbReference>
<dbReference type="InterPro" id="IPR004274">
    <property type="entry name" value="FCP1_dom"/>
</dbReference>
<name>A0AAD5Y4V9_9FUNG</name>
<dbReference type="InterPro" id="IPR036412">
    <property type="entry name" value="HAD-like_sf"/>
</dbReference>
<comment type="caution">
    <text evidence="2">The sequence shown here is derived from an EMBL/GenBank/DDBJ whole genome shotgun (WGS) entry which is preliminary data.</text>
</comment>
<dbReference type="PROSITE" id="PS50969">
    <property type="entry name" value="FCP1"/>
    <property type="match status" value="1"/>
</dbReference>
<evidence type="ECO:0000259" key="1">
    <source>
        <dbReference type="PROSITE" id="PS50969"/>
    </source>
</evidence>
<proteinExistence type="predicted"/>
<sequence>MSYVQPNKWQPNLEIPAKYGASPVNLITLEIFPLKPSPISFKLESRYSIEKVLPRSFFGILYQLKVGHTFVFNLANPDIPNTFIQELTGMRQSTFVKIDTLVRVVGNAPGRYVPEQDIEHVMHRVRELKDGRKVVLADRVHEFLNWASNLYEISLCSLGDQSYVDMVAQILNQENQIIRGGVAYSARGEYLYLTQNGNLPNARRPPKDLNSLFAFYSNRSDDVPFVEPLILDDNATMWPMDQQDNIIVIREMVDSKVWNVALFPVVQQVLAFIHENYFKQLDIWNAADPSIRGLPPTSLTFYKEYMRKELSGKIAEISSSRI</sequence>
<dbReference type="SUPFAM" id="SSF56784">
    <property type="entry name" value="HAD-like"/>
    <property type="match status" value="1"/>
</dbReference>
<protein>
    <recommendedName>
        <fullName evidence="1">FCP1 homology domain-containing protein</fullName>
    </recommendedName>
</protein>
<dbReference type="EMBL" id="JADGKB010000017">
    <property type="protein sequence ID" value="KAJ3259569.1"/>
    <property type="molecule type" value="Genomic_DNA"/>
</dbReference>
<evidence type="ECO:0000313" key="3">
    <source>
        <dbReference type="Proteomes" id="UP001210925"/>
    </source>
</evidence>
<dbReference type="Gene3D" id="3.40.50.1000">
    <property type="entry name" value="HAD superfamily/HAD-like"/>
    <property type="match status" value="1"/>
</dbReference>
<gene>
    <name evidence="2" type="ORF">HK103_002123</name>
</gene>
<reference evidence="2" key="1">
    <citation type="submission" date="2020-05" db="EMBL/GenBank/DDBJ databases">
        <title>Phylogenomic resolution of chytrid fungi.</title>
        <authorList>
            <person name="Stajich J.E."/>
            <person name="Amses K."/>
            <person name="Simmons R."/>
            <person name="Seto K."/>
            <person name="Myers J."/>
            <person name="Bonds A."/>
            <person name="Quandt C.A."/>
            <person name="Barry K."/>
            <person name="Liu P."/>
            <person name="Grigoriev I."/>
            <person name="Longcore J.E."/>
            <person name="James T.Y."/>
        </authorList>
    </citation>
    <scope>NUCLEOTIDE SEQUENCE</scope>
    <source>
        <strain evidence="2">PLAUS21</strain>
    </source>
</reference>